<accession>A0A380KVT4</accession>
<keyword evidence="2 4" id="KW-0012">Acyltransferase</keyword>
<dbReference type="PROSITE" id="PS51186">
    <property type="entry name" value="GNAT"/>
    <property type="match status" value="1"/>
</dbReference>
<dbReference type="Proteomes" id="UP000254634">
    <property type="component" value="Unassembled WGS sequence"/>
</dbReference>
<dbReference type="PANTHER" id="PTHR43420">
    <property type="entry name" value="ACETYLTRANSFERASE"/>
    <property type="match status" value="1"/>
</dbReference>
<reference evidence="4" key="1">
    <citation type="submission" date="2018-06" db="EMBL/GenBank/DDBJ databases">
        <authorList>
            <consortium name="Pathogen Informatics"/>
            <person name="Doyle S."/>
        </authorList>
    </citation>
    <scope>NUCLEOTIDE SEQUENCE [LARGE SCALE GENOMIC DNA]</scope>
    <source>
        <strain evidence="4">NCTC13765</strain>
    </source>
</reference>
<organism evidence="4 5">
    <name type="scientific">Streptococcus massiliensis</name>
    <dbReference type="NCBI Taxonomy" id="313439"/>
    <lineage>
        <taxon>Bacteria</taxon>
        <taxon>Bacillati</taxon>
        <taxon>Bacillota</taxon>
        <taxon>Bacilli</taxon>
        <taxon>Lactobacillales</taxon>
        <taxon>Streptococcaceae</taxon>
        <taxon>Streptococcus</taxon>
    </lineage>
</organism>
<dbReference type="InterPro" id="IPR050680">
    <property type="entry name" value="YpeA/RimI_acetyltransf"/>
</dbReference>
<dbReference type="OrthoDB" id="9805924at2"/>
<feature type="domain" description="N-acetyltransferase" evidence="3">
    <location>
        <begin position="5"/>
        <end position="156"/>
    </location>
</feature>
<proteinExistence type="predicted"/>
<evidence type="ECO:0000256" key="2">
    <source>
        <dbReference type="ARBA" id="ARBA00023315"/>
    </source>
</evidence>
<evidence type="ECO:0000256" key="1">
    <source>
        <dbReference type="ARBA" id="ARBA00022679"/>
    </source>
</evidence>
<evidence type="ECO:0000313" key="5">
    <source>
        <dbReference type="Proteomes" id="UP000254634"/>
    </source>
</evidence>
<evidence type="ECO:0000313" key="4">
    <source>
        <dbReference type="EMBL" id="SUN75848.1"/>
    </source>
</evidence>
<dbReference type="AlphaFoldDB" id="A0A380KVT4"/>
<dbReference type="InterPro" id="IPR000182">
    <property type="entry name" value="GNAT_dom"/>
</dbReference>
<dbReference type="SUPFAM" id="SSF55729">
    <property type="entry name" value="Acyl-CoA N-acyltransferases (Nat)"/>
    <property type="match status" value="1"/>
</dbReference>
<evidence type="ECO:0000259" key="3">
    <source>
        <dbReference type="PROSITE" id="PS51186"/>
    </source>
</evidence>
<sequence length="156" mass="18057">MIRLVETRDAQRLSELLYQVHAIHADLRPDLFVPGEKKFSDQEIIERIEDKEHPIFVYEDEAGLVQGYVFCNYIETKDKPNLVARKELFIDDLCVDASQRGKGVGELLYRHVVKIAKENGCKSVTLHVWSDNAGAVRFYERLGMQAQYVQMEQVLE</sequence>
<dbReference type="EMBL" id="UHFR01000005">
    <property type="protein sequence ID" value="SUN75848.1"/>
    <property type="molecule type" value="Genomic_DNA"/>
</dbReference>
<dbReference type="CDD" id="cd04301">
    <property type="entry name" value="NAT_SF"/>
    <property type="match status" value="1"/>
</dbReference>
<dbReference type="RefSeq" id="WP_018372408.1">
    <property type="nucleotide sequence ID" value="NZ_UHFR01000005.1"/>
</dbReference>
<keyword evidence="5" id="KW-1185">Reference proteome</keyword>
<dbReference type="PANTHER" id="PTHR43420:SF47">
    <property type="entry name" value="N-ACETYLTRANSFERASE DOMAIN-CONTAINING PROTEIN"/>
    <property type="match status" value="1"/>
</dbReference>
<dbReference type="EC" id="2.3.1.183" evidence="4"/>
<dbReference type="Gene3D" id="3.40.630.30">
    <property type="match status" value="1"/>
</dbReference>
<dbReference type="STRING" id="1123307.GCA_000380065_01693"/>
<keyword evidence="1 4" id="KW-0808">Transferase</keyword>
<protein>
    <submittedName>
        <fullName evidence="4">GNAT family acetyltransferase</fullName>
        <ecNumber evidence="4">2.3.1.183</ecNumber>
    </submittedName>
</protein>
<dbReference type="GO" id="GO:0102971">
    <property type="term" value="F:phosphinothricin N-acetyltransferase activity"/>
    <property type="evidence" value="ECO:0007669"/>
    <property type="project" value="UniProtKB-EC"/>
</dbReference>
<gene>
    <name evidence="4" type="primary">ywnH</name>
    <name evidence="4" type="ORF">NCTC13765_00288</name>
</gene>
<dbReference type="Pfam" id="PF00583">
    <property type="entry name" value="Acetyltransf_1"/>
    <property type="match status" value="1"/>
</dbReference>
<name>A0A380KVT4_9STRE</name>
<dbReference type="InterPro" id="IPR016181">
    <property type="entry name" value="Acyl_CoA_acyltransferase"/>
</dbReference>